<feature type="binding site" evidence="4">
    <location>
        <position position="75"/>
    </location>
    <ligand>
        <name>Fe cation</name>
        <dbReference type="ChEBI" id="CHEBI:24875"/>
        <label>2</label>
    </ligand>
</feature>
<evidence type="ECO:0000256" key="4">
    <source>
        <dbReference type="PIRSR" id="PIRSR002033-1"/>
    </source>
</evidence>
<feature type="binding site" evidence="4">
    <location>
        <position position="56"/>
    </location>
    <ligand>
        <name>Fe cation</name>
        <dbReference type="ChEBI" id="CHEBI:24875"/>
        <label>1</label>
    </ligand>
</feature>
<feature type="binding site" evidence="4">
    <location>
        <position position="60"/>
    </location>
    <ligand>
        <name>Fe cation</name>
        <dbReference type="ChEBI" id="CHEBI:24875"/>
        <label>2</label>
    </ligand>
</feature>
<accession>A0A1S6QD00</accession>
<dbReference type="Gene3D" id="1.20.120.50">
    <property type="entry name" value="Hemerythrin-like"/>
    <property type="match status" value="1"/>
</dbReference>
<evidence type="ECO:0000256" key="2">
    <source>
        <dbReference type="ARBA" id="ARBA00022723"/>
    </source>
</evidence>
<dbReference type="PROSITE" id="PS00550">
    <property type="entry name" value="HEMERYTHRINS"/>
    <property type="match status" value="1"/>
</dbReference>
<feature type="domain" description="Hemerythrin-like" evidence="5">
    <location>
        <begin position="18"/>
        <end position="119"/>
    </location>
</feature>
<dbReference type="PANTHER" id="PTHR37164">
    <property type="entry name" value="BACTERIOHEMERYTHRIN"/>
    <property type="match status" value="1"/>
</dbReference>
<keyword evidence="3 4" id="KW-0408">Iron</keyword>
<dbReference type="InterPro" id="IPR012827">
    <property type="entry name" value="Hemerythrin_metal-bd"/>
</dbReference>
<dbReference type="EMBL" id="KY007339">
    <property type="protein sequence ID" value="AQV13637.1"/>
    <property type="molecule type" value="mRNA"/>
</dbReference>
<dbReference type="SUPFAM" id="SSF47188">
    <property type="entry name" value="Hemerythrin-like"/>
    <property type="match status" value="1"/>
</dbReference>
<dbReference type="PIRSF" id="PIRSF002033">
    <property type="entry name" value="Hemerythrin"/>
    <property type="match status" value="1"/>
</dbReference>
<protein>
    <submittedName>
        <fullName evidence="6">Hemerythrin</fullName>
    </submittedName>
</protein>
<dbReference type="NCBIfam" id="TIGR00058">
    <property type="entry name" value="Hemerythrin"/>
    <property type="match status" value="1"/>
</dbReference>
<feature type="binding site" evidence="4">
    <location>
        <position position="26"/>
    </location>
    <ligand>
        <name>Fe cation</name>
        <dbReference type="ChEBI" id="CHEBI:24875"/>
        <label>1</label>
    </ligand>
</feature>
<comment type="similarity">
    <text evidence="1">Belongs to the hemerythrin family.</text>
</comment>
<name>A0A1S6QD00_9ANNE</name>
<sequence length="120" mass="14024">MGEKIPEPFRWDESFRTFYQNIDDEHKTLFDGIFDLCREPGSQAAKDTLYKRCVDHFTNEEGMMQKANYANYPPHKAAHEKFLSDLKGVALPVSADQQHWAKDWLVNHIKGTDFKYKGQL</sequence>
<dbReference type="CDD" id="cd12107">
    <property type="entry name" value="Hemerythrin"/>
    <property type="match status" value="1"/>
</dbReference>
<dbReference type="InterPro" id="IPR050669">
    <property type="entry name" value="Hemerythrin"/>
</dbReference>
<reference evidence="6" key="1">
    <citation type="submission" date="2016-10" db="EMBL/GenBank/DDBJ databases">
        <title>Discovery and evolution of novel hemerythrin genes in annelid worms.</title>
        <authorList>
            <person name="Costa-Paiva E.M."/>
            <person name="Whelan N.V."/>
            <person name="Waits D.S."/>
            <person name="Santos S."/>
            <person name="Schrago C.G."/>
            <person name="Halanych K.M."/>
        </authorList>
    </citation>
    <scope>NUCLEOTIDE SEQUENCE</scope>
</reference>
<evidence type="ECO:0000256" key="3">
    <source>
        <dbReference type="ARBA" id="ARBA00023004"/>
    </source>
</evidence>
<dbReference type="AlphaFoldDB" id="A0A1S6QD00"/>
<feature type="binding site" evidence="4">
    <location>
        <position position="79"/>
    </location>
    <ligand>
        <name>Fe cation</name>
        <dbReference type="ChEBI" id="CHEBI:24875"/>
        <label>2</label>
    </ligand>
</feature>
<dbReference type="NCBIfam" id="TIGR02481">
    <property type="entry name" value="hemeryth_dom"/>
    <property type="match status" value="1"/>
</dbReference>
<feature type="binding site" evidence="4">
    <location>
        <position position="108"/>
    </location>
    <ligand>
        <name>Fe cation</name>
        <dbReference type="ChEBI" id="CHEBI:24875"/>
        <label>2</label>
    </ligand>
</feature>
<dbReference type="GO" id="GO:0005506">
    <property type="term" value="F:iron ion binding"/>
    <property type="evidence" value="ECO:0007669"/>
    <property type="project" value="InterPro"/>
</dbReference>
<keyword evidence="2 4" id="KW-0479">Metal-binding</keyword>
<dbReference type="InterPro" id="IPR012312">
    <property type="entry name" value="Hemerythrin-like"/>
</dbReference>
<feature type="binding site" evidence="4">
    <location>
        <position position="60"/>
    </location>
    <ligand>
        <name>Fe cation</name>
        <dbReference type="ChEBI" id="CHEBI:24875"/>
        <label>1</label>
    </ligand>
</feature>
<feature type="binding site" evidence="4">
    <location>
        <position position="113"/>
    </location>
    <ligand>
        <name>Fe cation</name>
        <dbReference type="ChEBI" id="CHEBI:24875"/>
        <label>1</label>
    </ligand>
</feature>
<dbReference type="InterPro" id="IPR035938">
    <property type="entry name" value="Hemerythrin-like_sf"/>
</dbReference>
<evidence type="ECO:0000256" key="1">
    <source>
        <dbReference type="ARBA" id="ARBA00010587"/>
    </source>
</evidence>
<dbReference type="PRINTS" id="PR00186">
    <property type="entry name" value="HEMERYTHRIN"/>
</dbReference>
<feature type="binding site" evidence="4">
    <location>
        <position position="113"/>
    </location>
    <ligand>
        <name>Fe cation</name>
        <dbReference type="ChEBI" id="CHEBI:24875"/>
        <label>2</label>
    </ligand>
</feature>
<evidence type="ECO:0000259" key="5">
    <source>
        <dbReference type="Pfam" id="PF01814"/>
    </source>
</evidence>
<evidence type="ECO:0000313" key="6">
    <source>
        <dbReference type="EMBL" id="AQV13637.1"/>
    </source>
</evidence>
<proteinExistence type="evidence at transcript level"/>
<dbReference type="PANTHER" id="PTHR37164:SF1">
    <property type="entry name" value="BACTERIOHEMERYTHRIN"/>
    <property type="match status" value="1"/>
</dbReference>
<organism evidence="6">
    <name type="scientific">Euphrosine capensis</name>
    <dbReference type="NCBI Taxonomy" id="1964454"/>
    <lineage>
        <taxon>Eukaryota</taxon>
        <taxon>Metazoa</taxon>
        <taxon>Spiralia</taxon>
        <taxon>Lophotrochozoa</taxon>
        <taxon>Annelida</taxon>
        <taxon>Polychaeta</taxon>
        <taxon>Errantia</taxon>
        <taxon>Eunicida</taxon>
        <taxon>Euphrosinidae</taxon>
        <taxon>Euphrosine</taxon>
    </lineage>
</organism>
<dbReference type="InterPro" id="IPR016131">
    <property type="entry name" value="Haemerythrin_Fe_BS"/>
</dbReference>
<dbReference type="InterPro" id="IPR002063">
    <property type="entry name" value="Haemerythrin"/>
</dbReference>
<dbReference type="Pfam" id="PF01814">
    <property type="entry name" value="Hemerythrin"/>
    <property type="match status" value="1"/>
</dbReference>